<name>E3KCB1_PUCGT</name>
<reference key="1">
    <citation type="submission" date="2007-01" db="EMBL/GenBank/DDBJ databases">
        <title>The Genome Sequence of Puccinia graminis f. sp. tritici Strain CRL 75-36-700-3.</title>
        <authorList>
            <consortium name="The Broad Institute Genome Sequencing Platform"/>
            <person name="Birren B."/>
            <person name="Lander E."/>
            <person name="Galagan J."/>
            <person name="Nusbaum C."/>
            <person name="Devon K."/>
            <person name="Cuomo C."/>
            <person name="Jaffe D."/>
            <person name="Butler J."/>
            <person name="Alvarez P."/>
            <person name="Gnerre S."/>
            <person name="Grabherr M."/>
            <person name="Mauceli E."/>
            <person name="Brockman W."/>
            <person name="Young S."/>
            <person name="LaButti K."/>
            <person name="Sykes S."/>
            <person name="DeCaprio D."/>
            <person name="Crawford M."/>
            <person name="Koehrsen M."/>
            <person name="Engels R."/>
            <person name="Montgomery P."/>
            <person name="Pearson M."/>
            <person name="Howarth C."/>
            <person name="Larson L."/>
            <person name="White J."/>
            <person name="Zeng Q."/>
            <person name="Kodira C."/>
            <person name="Yandava C."/>
            <person name="Alvarado L."/>
            <person name="O'Leary S."/>
            <person name="Szabo L."/>
            <person name="Dean R."/>
            <person name="Schein J."/>
        </authorList>
    </citation>
    <scope>NUCLEOTIDE SEQUENCE</scope>
    <source>
        <strain>CRL 75-36-700-3</strain>
    </source>
</reference>
<protein>
    <submittedName>
        <fullName evidence="2">Uncharacterized protein</fullName>
    </submittedName>
</protein>
<dbReference type="RefSeq" id="XP_003326284.2">
    <property type="nucleotide sequence ID" value="XM_003326236.2"/>
</dbReference>
<dbReference type="InParanoid" id="E3KCB1"/>
<feature type="chain" id="PRO_5003173432" evidence="1">
    <location>
        <begin position="23"/>
        <end position="207"/>
    </location>
</feature>
<organism evidence="2 3">
    <name type="scientific">Puccinia graminis f. sp. tritici (strain CRL 75-36-700-3 / race SCCL)</name>
    <name type="common">Black stem rust fungus</name>
    <dbReference type="NCBI Taxonomy" id="418459"/>
    <lineage>
        <taxon>Eukaryota</taxon>
        <taxon>Fungi</taxon>
        <taxon>Dikarya</taxon>
        <taxon>Basidiomycota</taxon>
        <taxon>Pucciniomycotina</taxon>
        <taxon>Pucciniomycetes</taxon>
        <taxon>Pucciniales</taxon>
        <taxon>Pucciniaceae</taxon>
        <taxon>Puccinia</taxon>
    </lineage>
</organism>
<accession>E3KCB1</accession>
<dbReference type="KEGG" id="pgr:PGTG_08114"/>
<dbReference type="OrthoDB" id="2506242at2759"/>
<reference evidence="3" key="2">
    <citation type="journal article" date="2011" name="Proc. Natl. Acad. Sci. U.S.A.">
        <title>Obligate biotrophy features unraveled by the genomic analysis of rust fungi.</title>
        <authorList>
            <person name="Duplessis S."/>
            <person name="Cuomo C.A."/>
            <person name="Lin Y.-C."/>
            <person name="Aerts A."/>
            <person name="Tisserant E."/>
            <person name="Veneault-Fourrey C."/>
            <person name="Joly D.L."/>
            <person name="Hacquard S."/>
            <person name="Amselem J."/>
            <person name="Cantarel B.L."/>
            <person name="Chiu R."/>
            <person name="Coutinho P.M."/>
            <person name="Feau N."/>
            <person name="Field M."/>
            <person name="Frey P."/>
            <person name="Gelhaye E."/>
            <person name="Goldberg J."/>
            <person name="Grabherr M.G."/>
            <person name="Kodira C.D."/>
            <person name="Kohler A."/>
            <person name="Kuees U."/>
            <person name="Lindquist E.A."/>
            <person name="Lucas S.M."/>
            <person name="Mago R."/>
            <person name="Mauceli E."/>
            <person name="Morin E."/>
            <person name="Murat C."/>
            <person name="Pangilinan J.L."/>
            <person name="Park R."/>
            <person name="Pearson M."/>
            <person name="Quesneville H."/>
            <person name="Rouhier N."/>
            <person name="Sakthikumar S."/>
            <person name="Salamov A.A."/>
            <person name="Schmutz J."/>
            <person name="Selles B."/>
            <person name="Shapiro H."/>
            <person name="Tanguay P."/>
            <person name="Tuskan G.A."/>
            <person name="Henrissat B."/>
            <person name="Van de Peer Y."/>
            <person name="Rouze P."/>
            <person name="Ellis J.G."/>
            <person name="Dodds P.N."/>
            <person name="Schein J.E."/>
            <person name="Zhong S."/>
            <person name="Hamelin R.C."/>
            <person name="Grigoriev I.V."/>
            <person name="Szabo L.J."/>
            <person name="Martin F."/>
        </authorList>
    </citation>
    <scope>NUCLEOTIDE SEQUENCE [LARGE SCALE GENOMIC DNA]</scope>
    <source>
        <strain evidence="3">CRL 75-36-700-3 / race SCCL</strain>
    </source>
</reference>
<dbReference type="VEuPathDB" id="FungiDB:PGTG_08114"/>
<dbReference type="AlphaFoldDB" id="E3KCB1"/>
<evidence type="ECO:0000256" key="1">
    <source>
        <dbReference type="SAM" id="SignalP"/>
    </source>
</evidence>
<dbReference type="Proteomes" id="UP000008783">
    <property type="component" value="Unassembled WGS sequence"/>
</dbReference>
<proteinExistence type="predicted"/>
<dbReference type="HOGENOM" id="CLU_127811_0_0_1"/>
<keyword evidence="3" id="KW-1185">Reference proteome</keyword>
<feature type="signal peptide" evidence="1">
    <location>
        <begin position="1"/>
        <end position="22"/>
    </location>
</feature>
<evidence type="ECO:0000313" key="3">
    <source>
        <dbReference type="Proteomes" id="UP000008783"/>
    </source>
</evidence>
<keyword evidence="1" id="KW-0732">Signal</keyword>
<evidence type="ECO:0000313" key="2">
    <source>
        <dbReference type="EMBL" id="EFP81865.2"/>
    </source>
</evidence>
<dbReference type="STRING" id="418459.E3KCB1"/>
<sequence>MSSVSCAWTLASLASLLSTSIAKQYGAAHRVAGNALTVCSDFGRCNKNCGGLLLYFYALPNGSCELSSGVWSEVPSSPSILAASATRDPSNLSSIRSSDSFHTADNFLMPQVRVSSPTPADMYDPDNYHLLACHQIKSLLDLRAAPECFNRYEFMPQHFDDFYQSATSALVHHWTRHPAANANKRQDRVRLFQFITRQYCTMTRRVV</sequence>
<gene>
    <name evidence="2" type="ORF">PGTG_08114</name>
</gene>
<dbReference type="GeneID" id="10533902"/>
<dbReference type="EMBL" id="DS178280">
    <property type="protein sequence ID" value="EFP81865.2"/>
    <property type="molecule type" value="Genomic_DNA"/>
</dbReference>